<protein>
    <recommendedName>
        <fullName evidence="11">RING-type E3 ubiquitin transferase</fullName>
    </recommendedName>
</protein>
<dbReference type="AlphaFoldDB" id="A0A7J6MPX0"/>
<feature type="zinc finger region" description="C3H1-type" evidence="5">
    <location>
        <begin position="97"/>
        <end position="124"/>
    </location>
</feature>
<dbReference type="SMART" id="SM00184">
    <property type="entry name" value="RING"/>
    <property type="match status" value="1"/>
</dbReference>
<dbReference type="PROSITE" id="PS50103">
    <property type="entry name" value="ZF_C3H1"/>
    <property type="match status" value="2"/>
</dbReference>
<keyword evidence="3 5" id="KW-0863">Zinc-finger</keyword>
<dbReference type="InterPro" id="IPR036855">
    <property type="entry name" value="Znf_CCCH_sf"/>
</dbReference>
<feature type="domain" description="C3H1-type" evidence="8">
    <location>
        <begin position="97"/>
        <end position="124"/>
    </location>
</feature>
<feature type="domain" description="RING-type" evidence="7">
    <location>
        <begin position="152"/>
        <end position="203"/>
    </location>
</feature>
<evidence type="ECO:0000256" key="2">
    <source>
        <dbReference type="ARBA" id="ARBA00022723"/>
    </source>
</evidence>
<dbReference type="PANTHER" id="PTHR11224">
    <property type="entry name" value="MAKORIN-RELATED"/>
    <property type="match status" value="1"/>
</dbReference>
<accession>A0A7J6MPX0</accession>
<name>A0A7J6MPX0_PERCH</name>
<evidence type="ECO:0008006" key="11">
    <source>
        <dbReference type="Google" id="ProtNLM"/>
    </source>
</evidence>
<evidence type="ECO:0000256" key="1">
    <source>
        <dbReference type="ARBA" id="ARBA00022679"/>
    </source>
</evidence>
<keyword evidence="4 5" id="KW-0862">Zinc</keyword>
<dbReference type="SUPFAM" id="SSF57850">
    <property type="entry name" value="RING/U-box"/>
    <property type="match status" value="1"/>
</dbReference>
<dbReference type="Pfam" id="PF00097">
    <property type="entry name" value="zf-C3HC4"/>
    <property type="match status" value="1"/>
</dbReference>
<feature type="region of interest" description="Disordered" evidence="6">
    <location>
        <begin position="1"/>
        <end position="31"/>
    </location>
</feature>
<gene>
    <name evidence="9" type="ORF">FOL47_010301</name>
</gene>
<dbReference type="GO" id="GO:0061630">
    <property type="term" value="F:ubiquitin protein ligase activity"/>
    <property type="evidence" value="ECO:0007669"/>
    <property type="project" value="InterPro"/>
</dbReference>
<dbReference type="InterPro" id="IPR017907">
    <property type="entry name" value="Znf_RING_CS"/>
</dbReference>
<reference evidence="9 10" key="1">
    <citation type="submission" date="2020-04" db="EMBL/GenBank/DDBJ databases">
        <title>Perkinsus chesapeaki whole genome sequence.</title>
        <authorList>
            <person name="Bogema D.R."/>
        </authorList>
    </citation>
    <scope>NUCLEOTIDE SEQUENCE [LARGE SCALE GENOMIC DNA]</scope>
    <source>
        <strain evidence="9">ATCC PRA-425</strain>
    </source>
</reference>
<feature type="zinc finger region" description="C3H1-type" evidence="5">
    <location>
        <begin position="232"/>
        <end position="260"/>
    </location>
</feature>
<dbReference type="PROSITE" id="PS50089">
    <property type="entry name" value="ZF_RING_2"/>
    <property type="match status" value="1"/>
</dbReference>
<sequence length="464" mass="51961">MYWTEVASSSDPPLPPPAPSTTWAPPRPSYRMPSYTTTPAVYSPTRSSESDGSGVWIRDDSMCCASSYYAGPAIYDSVAHTPSYGYEYPLEEDCYSDYGIGVCRFYQSGLCKFGEACRNLHIHEGESCRADPQWEEKDRRHKARLATRNVLCAICDDDVIASGKRFGLLENCDHPFCLECIREWRDQKDTQDRENLRLCPLCRVESFLIVPCDRWLVHGIEKQSEVEGYKRALSKIPCKFYQMKEECPFGSACYYNHGWSVEEEEQQRGRMMQGADDFYGAPPHPQDSDDIDLLDPTLLYLLQTRFSNQQSSLDGGAPVLSLDSLLPDSAGSPDSIPAERNPFGVAGKDNDSAFFPGDFNAPVGSSPVSSAASIKAVEQTAGNNKENQESKRVVPERVLRNTLMLLARNGCRLPLKKFEEIYAKEFGSTFDSKAYGFGCLRLALLSLPGDLRCDGQSRDRKMQM</sequence>
<evidence type="ECO:0000313" key="9">
    <source>
        <dbReference type="EMBL" id="KAF4673625.1"/>
    </source>
</evidence>
<evidence type="ECO:0000259" key="7">
    <source>
        <dbReference type="PROSITE" id="PS50089"/>
    </source>
</evidence>
<dbReference type="CDD" id="cd16521">
    <property type="entry name" value="RING-HC_MKRN"/>
    <property type="match status" value="1"/>
</dbReference>
<feature type="domain" description="C3H1-type" evidence="8">
    <location>
        <begin position="232"/>
        <end position="260"/>
    </location>
</feature>
<keyword evidence="1" id="KW-0808">Transferase</keyword>
<dbReference type="InterPro" id="IPR018957">
    <property type="entry name" value="Znf_C3HC4_RING-type"/>
</dbReference>
<dbReference type="GO" id="GO:0008270">
    <property type="term" value="F:zinc ion binding"/>
    <property type="evidence" value="ECO:0007669"/>
    <property type="project" value="UniProtKB-KW"/>
</dbReference>
<dbReference type="InterPro" id="IPR013083">
    <property type="entry name" value="Znf_RING/FYVE/PHD"/>
</dbReference>
<feature type="region of interest" description="Disordered" evidence="6">
    <location>
        <begin position="324"/>
        <end position="343"/>
    </location>
</feature>
<comment type="caution">
    <text evidence="9">The sequence shown here is derived from an EMBL/GenBank/DDBJ whole genome shotgun (WGS) entry which is preliminary data.</text>
</comment>
<proteinExistence type="predicted"/>
<dbReference type="OrthoDB" id="250836at2759"/>
<dbReference type="InterPro" id="IPR000571">
    <property type="entry name" value="Znf_CCCH"/>
</dbReference>
<evidence type="ECO:0000256" key="4">
    <source>
        <dbReference type="ARBA" id="ARBA00022833"/>
    </source>
</evidence>
<organism evidence="9 10">
    <name type="scientific">Perkinsus chesapeaki</name>
    <name type="common">Clam parasite</name>
    <name type="synonym">Perkinsus andrewsi</name>
    <dbReference type="NCBI Taxonomy" id="330153"/>
    <lineage>
        <taxon>Eukaryota</taxon>
        <taxon>Sar</taxon>
        <taxon>Alveolata</taxon>
        <taxon>Perkinsozoa</taxon>
        <taxon>Perkinsea</taxon>
        <taxon>Perkinsida</taxon>
        <taxon>Perkinsidae</taxon>
        <taxon>Perkinsus</taxon>
    </lineage>
</organism>
<dbReference type="InterPro" id="IPR001841">
    <property type="entry name" value="Znf_RING"/>
</dbReference>
<evidence type="ECO:0000256" key="3">
    <source>
        <dbReference type="ARBA" id="ARBA00022771"/>
    </source>
</evidence>
<dbReference type="PROSITE" id="PS00518">
    <property type="entry name" value="ZF_RING_1"/>
    <property type="match status" value="1"/>
</dbReference>
<dbReference type="SUPFAM" id="SSF90229">
    <property type="entry name" value="CCCH zinc finger"/>
    <property type="match status" value="1"/>
</dbReference>
<dbReference type="SMART" id="SM00356">
    <property type="entry name" value="ZnF_C3H1"/>
    <property type="match status" value="2"/>
</dbReference>
<evidence type="ECO:0000256" key="6">
    <source>
        <dbReference type="SAM" id="MobiDB-lite"/>
    </source>
</evidence>
<feature type="compositionally biased region" description="Low complexity" evidence="6">
    <location>
        <begin position="324"/>
        <end position="335"/>
    </location>
</feature>
<evidence type="ECO:0000313" key="10">
    <source>
        <dbReference type="Proteomes" id="UP000591131"/>
    </source>
</evidence>
<evidence type="ECO:0000256" key="5">
    <source>
        <dbReference type="PROSITE-ProRule" id="PRU00723"/>
    </source>
</evidence>
<dbReference type="InterPro" id="IPR045072">
    <property type="entry name" value="MKRN-like"/>
</dbReference>
<dbReference type="GO" id="GO:0000209">
    <property type="term" value="P:protein polyubiquitination"/>
    <property type="evidence" value="ECO:0007669"/>
    <property type="project" value="InterPro"/>
</dbReference>
<keyword evidence="2 5" id="KW-0479">Metal-binding</keyword>
<evidence type="ECO:0000259" key="8">
    <source>
        <dbReference type="PROSITE" id="PS50103"/>
    </source>
</evidence>
<dbReference type="EMBL" id="JAAPAO010000079">
    <property type="protein sequence ID" value="KAF4673625.1"/>
    <property type="molecule type" value="Genomic_DNA"/>
</dbReference>
<keyword evidence="10" id="KW-1185">Reference proteome</keyword>
<dbReference type="Gene3D" id="3.30.40.10">
    <property type="entry name" value="Zinc/RING finger domain, C3HC4 (zinc finger)"/>
    <property type="match status" value="1"/>
</dbReference>
<dbReference type="PANTHER" id="PTHR11224:SF10">
    <property type="entry name" value="IP09428P-RELATED"/>
    <property type="match status" value="1"/>
</dbReference>
<dbReference type="Proteomes" id="UP000591131">
    <property type="component" value="Unassembled WGS sequence"/>
</dbReference>